<dbReference type="GeneID" id="94350109"/>
<evidence type="ECO:0000256" key="3">
    <source>
        <dbReference type="SAM" id="SignalP"/>
    </source>
</evidence>
<dbReference type="RefSeq" id="XP_067819496.1">
    <property type="nucleotide sequence ID" value="XM_067964438.1"/>
</dbReference>
<keyword evidence="5" id="KW-1185">Reference proteome</keyword>
<evidence type="ECO:0000313" key="4">
    <source>
        <dbReference type="EMBL" id="TDH69997.1"/>
    </source>
</evidence>
<protein>
    <submittedName>
        <fullName evidence="4">Uncharacterized protein</fullName>
    </submittedName>
</protein>
<dbReference type="Proteomes" id="UP000294530">
    <property type="component" value="Unassembled WGS sequence"/>
</dbReference>
<evidence type="ECO:0000313" key="5">
    <source>
        <dbReference type="Proteomes" id="UP000294530"/>
    </source>
</evidence>
<feature type="coiled-coil region" evidence="1">
    <location>
        <begin position="705"/>
        <end position="748"/>
    </location>
</feature>
<evidence type="ECO:0000256" key="1">
    <source>
        <dbReference type="SAM" id="Coils"/>
    </source>
</evidence>
<feature type="region of interest" description="Disordered" evidence="2">
    <location>
        <begin position="842"/>
        <end position="891"/>
    </location>
</feature>
<keyword evidence="1" id="KW-0175">Coiled coil</keyword>
<keyword evidence="3" id="KW-0732">Signal</keyword>
<accession>A0A976FN95</accession>
<evidence type="ECO:0000256" key="2">
    <source>
        <dbReference type="SAM" id="MobiDB-lite"/>
    </source>
</evidence>
<comment type="caution">
    <text evidence="4">The sequence shown here is derived from an EMBL/GenBank/DDBJ whole genome shotgun (WGS) entry which is preliminary data.</text>
</comment>
<organism evidence="4 5">
    <name type="scientific">Bremia lactucae</name>
    <name type="common">Lettuce downy mildew</name>
    <dbReference type="NCBI Taxonomy" id="4779"/>
    <lineage>
        <taxon>Eukaryota</taxon>
        <taxon>Sar</taxon>
        <taxon>Stramenopiles</taxon>
        <taxon>Oomycota</taxon>
        <taxon>Peronosporomycetes</taxon>
        <taxon>Peronosporales</taxon>
        <taxon>Peronosporaceae</taxon>
        <taxon>Bremia</taxon>
    </lineage>
</organism>
<name>A0A976FN95_BRELC</name>
<dbReference type="AlphaFoldDB" id="A0A976FN95"/>
<feature type="signal peptide" evidence="3">
    <location>
        <begin position="1"/>
        <end position="19"/>
    </location>
</feature>
<gene>
    <name evidence="4" type="ORF">CCR75_006368</name>
</gene>
<sequence>MHLLDVAILAGVLTKIAATAEITMDSNTTLSPSVQPLEATAIGYPITPRDNTEERSLFAEILISFLRHYDHSVNWKLLDEAYIKAATLDKAAERIGLTKLCLVLQDAIESGDEIRQKHALILRLELYTLWKAQGLRGEDLFLKLELDKIIDNITKTQQYLIWHEYMNMLSHENVLKAEFDIITSIFKDGNSWASLFGFSEHTSNPLVAYFLKATLDFCVLQKTPADDVLKLLKVSRNDQELFSDPLLPIWTTYIQKSSGSASSQVYKKAMDILSKSRSVGTLMKLLHMAGIDKPENARYLDGLMLFLIDQGVRPVALLVGLLSEDFVAVRSYHLSIMKVLTTPILFLWTQYAHMYYGADKAEVAVVQILLKATSKEELKQAVEIALRDIPDGTPNKAGLVKMEKLLTKDAKSLVDTSLEKLDGVDTEAEHLPEMETMAVQFCLRSKKWPEEALRMMTSDGTKEPILNLIDSLSKYCRTREGLHTILRLAMEAKNIITRDIVRHIKQVLFSRYIKYSKTRTYDFLIGNEMDNILDAPNFAFWHEFVMWRDNLSLDETIKAEVSFIRETYSDDILVKKFGFIEMAKMTTDSSKRFQSYANAVVEVLGKKKFLQQILELLELNEDGMDLFTNSVFEKLDVSLRALKINIDVFVEIYPVGLLFKMLSAENPPELCRKQYMTDLVEWLKRYHASPAAVLVTLLIDEPFTVSQLTSALERTKQMLNSENDKKFVKSLQKVLKSISKKIANKNKQSVEKELSTNLMKEFHTVSFFQNDYWKLWAITVLLEFGEGERLKKLFDAMLQTYGSKRLLFELARSKNKTFLEIPLLSMKKWMVETYAKDEQPSISKYLQRQHSSEPPKNKDTSKRPIILDLSNAPAAASNRRRKVDPTLRIAP</sequence>
<reference evidence="4 5" key="1">
    <citation type="journal article" date="2021" name="Genome Biol.">
        <title>AFLAP: assembly-free linkage analysis pipeline using k-mers from genome sequencing data.</title>
        <authorList>
            <person name="Fletcher K."/>
            <person name="Zhang L."/>
            <person name="Gil J."/>
            <person name="Han R."/>
            <person name="Cavanaugh K."/>
            <person name="Michelmore R."/>
        </authorList>
    </citation>
    <scope>NUCLEOTIDE SEQUENCE [LARGE SCALE GENOMIC DNA]</scope>
    <source>
        <strain evidence="4 5">SF5</strain>
    </source>
</reference>
<feature type="chain" id="PRO_5037353183" evidence="3">
    <location>
        <begin position="20"/>
        <end position="891"/>
    </location>
</feature>
<feature type="compositionally biased region" description="Basic and acidic residues" evidence="2">
    <location>
        <begin position="850"/>
        <end position="862"/>
    </location>
</feature>
<dbReference type="KEGG" id="blac:94350109"/>
<proteinExistence type="predicted"/>
<dbReference type="EMBL" id="SHOA02000019">
    <property type="protein sequence ID" value="TDH69997.1"/>
    <property type="molecule type" value="Genomic_DNA"/>
</dbReference>